<evidence type="ECO:0000256" key="7">
    <source>
        <dbReference type="ARBA" id="ARBA00023136"/>
    </source>
</evidence>
<sequence>MDSSVFFLLILSFFCLTLTSCVYGSVGDRSEAFRNCLSECFWRKCPAKAAPQSTIDLPDDDWSRNQPWYLKLLVWECEDECKYSCMWEVVEIFQKNDRAVPQFYGKWPFVRLFGIQEPASALFSVFNGLAHFFMLQKIVQRVPRDAPTYRLWYSYALISMNAWFWSAVFHTRDFPFTEKMDYFGALAGVLFSFYTFILRMIGSDQAWKWLVPGAACLTFFVYHVHYLAFVHFDYGYNMLANVTVGILNSVGWLVFCAVKRNGRSWRDMAPCALSVLFVDCLMLLELLDFPPFLWTFDAHSLWHFGTIPVTFVWYKFLIDDARHLCGIKKTDKIA</sequence>
<comment type="function">
    <text evidence="8">Involved in the lipid remodeling steps of GPI-anchor maturation.</text>
</comment>
<keyword evidence="10" id="KW-1185">Reference proteome</keyword>
<dbReference type="GO" id="GO:0016788">
    <property type="term" value="F:hydrolase activity, acting on ester bonds"/>
    <property type="evidence" value="ECO:0007669"/>
    <property type="project" value="TreeGrafter"/>
</dbReference>
<feature type="transmembrane region" description="Helical" evidence="8">
    <location>
        <begin position="301"/>
        <end position="318"/>
    </location>
</feature>
<evidence type="ECO:0000256" key="3">
    <source>
        <dbReference type="ARBA" id="ARBA00022502"/>
    </source>
</evidence>
<comment type="subcellular location">
    <subcellularLocation>
        <location evidence="1">Endomembrane system</location>
        <topology evidence="1">Multi-pass membrane protein</topology>
    </subcellularLocation>
    <subcellularLocation>
        <location evidence="8">Golgi apparatus membrane</location>
        <topology evidence="8">Multi-pass membrane protein</topology>
    </subcellularLocation>
</comment>
<keyword evidence="8" id="KW-0333">Golgi apparatus</keyword>
<feature type="transmembrane region" description="Helical" evidence="8">
    <location>
        <begin position="238"/>
        <end position="258"/>
    </location>
</feature>
<evidence type="ECO:0000256" key="2">
    <source>
        <dbReference type="ARBA" id="ARBA00006387"/>
    </source>
</evidence>
<dbReference type="OrthoDB" id="419770at2759"/>
<dbReference type="GO" id="GO:0005789">
    <property type="term" value="C:endoplasmic reticulum membrane"/>
    <property type="evidence" value="ECO:0007669"/>
    <property type="project" value="TreeGrafter"/>
</dbReference>
<feature type="signal peptide" evidence="8">
    <location>
        <begin position="1"/>
        <end position="24"/>
    </location>
</feature>
<gene>
    <name evidence="9" type="ORF">BV898_04081</name>
</gene>
<keyword evidence="4 8" id="KW-0812">Transmembrane</keyword>
<reference evidence="10" key="1">
    <citation type="submission" date="2017-01" db="EMBL/GenBank/DDBJ databases">
        <title>Comparative genomics of anhydrobiosis in the tardigrade Hypsibius dujardini.</title>
        <authorList>
            <person name="Yoshida Y."/>
            <person name="Koutsovoulos G."/>
            <person name="Laetsch D."/>
            <person name="Stevens L."/>
            <person name="Kumar S."/>
            <person name="Horikawa D."/>
            <person name="Ishino K."/>
            <person name="Komine S."/>
            <person name="Tomita M."/>
            <person name="Blaxter M."/>
            <person name="Arakawa K."/>
        </authorList>
    </citation>
    <scope>NUCLEOTIDE SEQUENCE [LARGE SCALE GENOMIC DNA]</scope>
    <source>
        <strain evidence="10">Z151</strain>
    </source>
</reference>
<comment type="caution">
    <text evidence="9">The sequence shown here is derived from an EMBL/GenBank/DDBJ whole genome shotgun (WGS) entry which is preliminary data.</text>
</comment>
<keyword evidence="6 8" id="KW-1133">Transmembrane helix</keyword>
<dbReference type="GO" id="GO:0006506">
    <property type="term" value="P:GPI anchor biosynthetic process"/>
    <property type="evidence" value="ECO:0007669"/>
    <property type="project" value="UniProtKB-KW"/>
</dbReference>
<feature type="transmembrane region" description="Helical" evidence="8">
    <location>
        <begin position="209"/>
        <end position="232"/>
    </location>
</feature>
<proteinExistence type="inferred from homology"/>
<protein>
    <recommendedName>
        <fullName evidence="8">Post-GPI attachment to proteins factor 3</fullName>
    </recommendedName>
</protein>
<keyword evidence="7 8" id="KW-0472">Membrane</keyword>
<keyword evidence="5 8" id="KW-0732">Signal</keyword>
<dbReference type="EMBL" id="MTYJ01000020">
    <property type="protein sequence ID" value="OQV21867.1"/>
    <property type="molecule type" value="Genomic_DNA"/>
</dbReference>
<evidence type="ECO:0000256" key="1">
    <source>
        <dbReference type="ARBA" id="ARBA00004127"/>
    </source>
</evidence>
<organism evidence="9 10">
    <name type="scientific">Hypsibius exemplaris</name>
    <name type="common">Freshwater tardigrade</name>
    <dbReference type="NCBI Taxonomy" id="2072580"/>
    <lineage>
        <taxon>Eukaryota</taxon>
        <taxon>Metazoa</taxon>
        <taxon>Ecdysozoa</taxon>
        <taxon>Tardigrada</taxon>
        <taxon>Eutardigrada</taxon>
        <taxon>Parachela</taxon>
        <taxon>Hypsibioidea</taxon>
        <taxon>Hypsibiidae</taxon>
        <taxon>Hypsibius</taxon>
    </lineage>
</organism>
<evidence type="ECO:0000256" key="8">
    <source>
        <dbReference type="RuleBase" id="RU365066"/>
    </source>
</evidence>
<feature type="chain" id="PRO_5016486965" description="Post-GPI attachment to proteins factor 3" evidence="8">
    <location>
        <begin position="25"/>
        <end position="334"/>
    </location>
</feature>
<dbReference type="AlphaFoldDB" id="A0A1W0X2U4"/>
<dbReference type="PANTHER" id="PTHR13148">
    <property type="entry name" value="PER1-RELATED"/>
    <property type="match status" value="1"/>
</dbReference>
<dbReference type="Pfam" id="PF04080">
    <property type="entry name" value="Per1"/>
    <property type="match status" value="1"/>
</dbReference>
<feature type="transmembrane region" description="Helical" evidence="8">
    <location>
        <begin position="182"/>
        <end position="202"/>
    </location>
</feature>
<feature type="transmembrane region" description="Helical" evidence="8">
    <location>
        <begin position="270"/>
        <end position="289"/>
    </location>
</feature>
<evidence type="ECO:0000313" key="9">
    <source>
        <dbReference type="EMBL" id="OQV21867.1"/>
    </source>
</evidence>
<evidence type="ECO:0000256" key="6">
    <source>
        <dbReference type="ARBA" id="ARBA00022989"/>
    </source>
</evidence>
<evidence type="ECO:0000256" key="5">
    <source>
        <dbReference type="ARBA" id="ARBA00022729"/>
    </source>
</evidence>
<keyword evidence="3 8" id="KW-0337">GPI-anchor biosynthesis</keyword>
<dbReference type="InterPro" id="IPR007217">
    <property type="entry name" value="Per1-like"/>
</dbReference>
<name>A0A1W0X2U4_HYPEX</name>
<comment type="caution">
    <text evidence="8">Lacks conserved residue(s) required for the propagation of feature annotation.</text>
</comment>
<dbReference type="PANTHER" id="PTHR13148:SF0">
    <property type="entry name" value="POST-GPI ATTACHMENT TO PROTEINS FACTOR 3"/>
    <property type="match status" value="1"/>
</dbReference>
<evidence type="ECO:0000313" key="10">
    <source>
        <dbReference type="Proteomes" id="UP000192578"/>
    </source>
</evidence>
<accession>A0A1W0X2U4</accession>
<dbReference type="GO" id="GO:0000139">
    <property type="term" value="C:Golgi membrane"/>
    <property type="evidence" value="ECO:0007669"/>
    <property type="project" value="UniProtKB-SubCell"/>
</dbReference>
<feature type="transmembrane region" description="Helical" evidence="8">
    <location>
        <begin position="151"/>
        <end position="170"/>
    </location>
</feature>
<evidence type="ECO:0000256" key="4">
    <source>
        <dbReference type="ARBA" id="ARBA00022692"/>
    </source>
</evidence>
<dbReference type="Proteomes" id="UP000192578">
    <property type="component" value="Unassembled WGS sequence"/>
</dbReference>
<comment type="similarity">
    <text evidence="2 8">Belongs to the PGAP3 family.</text>
</comment>